<reference evidence="2" key="1">
    <citation type="journal article" date="2020" name="mSystems">
        <title>Genome- and Community-Level Interaction Insights into Carbon Utilization and Element Cycling Functions of Hydrothermarchaeota in Hydrothermal Sediment.</title>
        <authorList>
            <person name="Zhou Z."/>
            <person name="Liu Y."/>
            <person name="Xu W."/>
            <person name="Pan J."/>
            <person name="Luo Z.H."/>
            <person name="Li M."/>
        </authorList>
    </citation>
    <scope>NUCLEOTIDE SEQUENCE [LARGE SCALE GENOMIC DNA]</scope>
    <source>
        <strain evidence="2">SpSt-556</strain>
    </source>
</reference>
<dbReference type="EMBL" id="DSXR01000096">
    <property type="protein sequence ID" value="HGS87885.1"/>
    <property type="molecule type" value="Genomic_DNA"/>
</dbReference>
<keyword evidence="1" id="KW-1133">Transmembrane helix</keyword>
<protein>
    <submittedName>
        <fullName evidence="2">Uncharacterized protein</fullName>
    </submittedName>
</protein>
<organism evidence="2">
    <name type="scientific">Bellilinea caldifistulae</name>
    <dbReference type="NCBI Taxonomy" id="360411"/>
    <lineage>
        <taxon>Bacteria</taxon>
        <taxon>Bacillati</taxon>
        <taxon>Chloroflexota</taxon>
        <taxon>Anaerolineae</taxon>
        <taxon>Anaerolineales</taxon>
        <taxon>Anaerolineaceae</taxon>
        <taxon>Bellilinea</taxon>
    </lineage>
</organism>
<keyword evidence="1" id="KW-0472">Membrane</keyword>
<accession>A0A7C4PY68</accession>
<sequence length="117" mass="12634">MNAEKSKTNWISVILYGFAGLILALAILVLISLIGAASALPANQIFFQMFGLGELANLIIRPLQSALINGGIVLALLMTAVAALLFIAGRLNSNQVRLTERVRLLEEIIHSQHAENK</sequence>
<keyword evidence="1" id="KW-0812">Transmembrane</keyword>
<comment type="caution">
    <text evidence="2">The sequence shown here is derived from an EMBL/GenBank/DDBJ whole genome shotgun (WGS) entry which is preliminary data.</text>
</comment>
<dbReference type="AlphaFoldDB" id="A0A7C4PY68"/>
<feature type="transmembrane region" description="Helical" evidence="1">
    <location>
        <begin position="67"/>
        <end position="88"/>
    </location>
</feature>
<name>A0A7C4PY68_9CHLR</name>
<proteinExistence type="predicted"/>
<feature type="transmembrane region" description="Helical" evidence="1">
    <location>
        <begin position="12"/>
        <end position="36"/>
    </location>
</feature>
<evidence type="ECO:0000256" key="1">
    <source>
        <dbReference type="SAM" id="Phobius"/>
    </source>
</evidence>
<evidence type="ECO:0000313" key="2">
    <source>
        <dbReference type="EMBL" id="HGS87885.1"/>
    </source>
</evidence>
<gene>
    <name evidence="2" type="ORF">ENT17_09735</name>
</gene>